<feature type="region of interest" description="Disordered" evidence="1">
    <location>
        <begin position="1"/>
        <end position="39"/>
    </location>
</feature>
<protein>
    <submittedName>
        <fullName evidence="2">Uncharacterized protein</fullName>
    </submittedName>
</protein>
<keyword evidence="3" id="KW-1185">Reference proteome</keyword>
<dbReference type="EMBL" id="CP011924">
    <property type="protein sequence ID" value="ATD07154.1"/>
    <property type="molecule type" value="Genomic_DNA"/>
</dbReference>
<dbReference type="Proteomes" id="UP000016521">
    <property type="component" value="Chromosome I"/>
</dbReference>
<organism evidence="2 3">
    <name type="scientific">Pseudoalteromonas piscicida</name>
    <dbReference type="NCBI Taxonomy" id="43662"/>
    <lineage>
        <taxon>Bacteria</taxon>
        <taxon>Pseudomonadati</taxon>
        <taxon>Pseudomonadota</taxon>
        <taxon>Gammaproteobacteria</taxon>
        <taxon>Alteromonadales</taxon>
        <taxon>Pseudoalteromonadaceae</taxon>
        <taxon>Pseudoalteromonas</taxon>
    </lineage>
</organism>
<evidence type="ECO:0000313" key="2">
    <source>
        <dbReference type="EMBL" id="ATD07154.1"/>
    </source>
</evidence>
<evidence type="ECO:0000256" key="1">
    <source>
        <dbReference type="SAM" id="MobiDB-lite"/>
    </source>
</evidence>
<feature type="compositionally biased region" description="Basic and acidic residues" evidence="1">
    <location>
        <begin position="13"/>
        <end position="29"/>
    </location>
</feature>
<proteinExistence type="predicted"/>
<evidence type="ECO:0000313" key="3">
    <source>
        <dbReference type="Proteomes" id="UP000016521"/>
    </source>
</evidence>
<sequence>MSRSAGSVVEQGRVNRDEQGSRMKERNLDDCEVDGLHWT</sequence>
<accession>A0ABN5CFR8</accession>
<reference evidence="2 3" key="1">
    <citation type="submission" date="2015-06" db="EMBL/GenBank/DDBJ databases">
        <authorList>
            <person name="Xie B.-B."/>
            <person name="Rong J.-C."/>
            <person name="Qin Q.-L."/>
            <person name="Zhang Y.-Z."/>
        </authorList>
    </citation>
    <scope>NUCLEOTIDE SEQUENCE [LARGE SCALE GENOMIC DNA]</scope>
    <source>
        <strain evidence="2 3">JCM 20779</strain>
    </source>
</reference>
<gene>
    <name evidence="2" type="ORF">PPIS_a2141</name>
</gene>
<name>A0ABN5CFR8_PSEO7</name>